<feature type="coiled-coil region" evidence="1">
    <location>
        <begin position="343"/>
        <end position="370"/>
    </location>
</feature>
<keyword evidence="1" id="KW-0175">Coiled coil</keyword>
<feature type="coiled-coil region" evidence="1">
    <location>
        <begin position="400"/>
        <end position="427"/>
    </location>
</feature>
<gene>
    <name evidence="3" type="ORF">VCS650_LOCUS31751</name>
</gene>
<dbReference type="InterPro" id="IPR029090">
    <property type="entry name" value="DUF4659"/>
</dbReference>
<evidence type="ECO:0000256" key="1">
    <source>
        <dbReference type="SAM" id="Coils"/>
    </source>
</evidence>
<comment type="caution">
    <text evidence="3">The sequence shown here is derived from an EMBL/GenBank/DDBJ whole genome shotgun (WGS) entry which is preliminary data.</text>
</comment>
<organism evidence="3 4">
    <name type="scientific">Adineta steineri</name>
    <dbReference type="NCBI Taxonomy" id="433720"/>
    <lineage>
        <taxon>Eukaryota</taxon>
        <taxon>Metazoa</taxon>
        <taxon>Spiralia</taxon>
        <taxon>Gnathifera</taxon>
        <taxon>Rotifera</taxon>
        <taxon>Eurotatoria</taxon>
        <taxon>Bdelloidea</taxon>
        <taxon>Adinetida</taxon>
        <taxon>Adinetidae</taxon>
        <taxon>Adineta</taxon>
    </lineage>
</organism>
<evidence type="ECO:0000313" key="4">
    <source>
        <dbReference type="Proteomes" id="UP000663891"/>
    </source>
</evidence>
<evidence type="ECO:0000256" key="2">
    <source>
        <dbReference type="SAM" id="MobiDB-lite"/>
    </source>
</evidence>
<dbReference type="AlphaFoldDB" id="A0A815ENC0"/>
<sequence length="496" mass="57092">MSGNDAARFFDTSGCLNLTRPTTGTPVLSSSTYQRNGRRRPVSSSIQNRGQLKIDLYNFDNIDNADSKYVLTSPRSLEACARLNIKPVILLPKRLADVQDDIGSEKVRLSTLADVRSQMEVDRLANLQRCREEREKIIREEALVYAPSTKMVDPQPSSVNDGSIRRTYAETKFNPSSSLIHGLEQPTTISSVPMRSESNTAIRFSEYDANAQLPPRPTSSVRPTVSNSILKSSSARWPPPLSSSYYQDDSHEDQYDPRASTSANFVDDVQRLNKSLQRMSTSDSGSKQHKNDRYMNGLENVKQMIERRATHSAVANDPETAAFEKKQYEVLLGHYDHELKIQKARENARRADAEKQVERYQSLLHDFSDQSMADERRQNETRRKINKLHHSRQLYETLQAKNYEQQMADLQKRRYELQNEMVRKDRRTKHFVKEKKDTMNLSRSLAKSSQDLREYLRETNENFNERAKKAELTSSILVKNTKVPVNRRHLQSSIRT</sequence>
<proteinExistence type="predicted"/>
<accession>A0A815ENC0</accession>
<feature type="compositionally biased region" description="Polar residues" evidence="2">
    <location>
        <begin position="21"/>
        <end position="35"/>
    </location>
</feature>
<dbReference type="OrthoDB" id="200110at2759"/>
<dbReference type="PANTHER" id="PTHR33663">
    <property type="entry name" value="COILED-COIL DOMAIN-CONTAINING PROTEIN 177"/>
    <property type="match status" value="1"/>
</dbReference>
<dbReference type="EMBL" id="CAJNON010000553">
    <property type="protein sequence ID" value="CAF1313862.1"/>
    <property type="molecule type" value="Genomic_DNA"/>
</dbReference>
<evidence type="ECO:0000313" key="3">
    <source>
        <dbReference type="EMBL" id="CAF1313862.1"/>
    </source>
</evidence>
<feature type="region of interest" description="Disordered" evidence="2">
    <location>
        <begin position="208"/>
        <end position="263"/>
    </location>
</feature>
<reference evidence="3" key="1">
    <citation type="submission" date="2021-02" db="EMBL/GenBank/DDBJ databases">
        <authorList>
            <person name="Nowell W R."/>
        </authorList>
    </citation>
    <scope>NUCLEOTIDE SEQUENCE</scope>
</reference>
<protein>
    <submittedName>
        <fullName evidence="3">Uncharacterized protein</fullName>
    </submittedName>
</protein>
<dbReference type="PANTHER" id="PTHR33663:SF2">
    <property type="entry name" value="COILED-COIL DOMAIN-CONTAINING PROTEIN 177"/>
    <property type="match status" value="1"/>
</dbReference>
<name>A0A815ENC0_9BILA</name>
<feature type="compositionally biased region" description="Polar residues" evidence="2">
    <location>
        <begin position="218"/>
        <end position="235"/>
    </location>
</feature>
<dbReference type="Proteomes" id="UP000663891">
    <property type="component" value="Unassembled WGS sequence"/>
</dbReference>
<feature type="region of interest" description="Disordered" evidence="2">
    <location>
        <begin position="21"/>
        <end position="45"/>
    </location>
</feature>